<organism evidence="1 2">
    <name type="scientific">Flavobacterium orientale</name>
    <dbReference type="NCBI Taxonomy" id="1756020"/>
    <lineage>
        <taxon>Bacteria</taxon>
        <taxon>Pseudomonadati</taxon>
        <taxon>Bacteroidota</taxon>
        <taxon>Flavobacteriia</taxon>
        <taxon>Flavobacteriales</taxon>
        <taxon>Flavobacteriaceae</taxon>
        <taxon>Flavobacterium</taxon>
    </lineage>
</organism>
<accession>A0A917D9Y4</accession>
<evidence type="ECO:0000313" key="1">
    <source>
        <dbReference type="EMBL" id="GGD15592.1"/>
    </source>
</evidence>
<comment type="caution">
    <text evidence="1">The sequence shown here is derived from an EMBL/GenBank/DDBJ whole genome shotgun (WGS) entry which is preliminary data.</text>
</comment>
<reference evidence="1" key="2">
    <citation type="submission" date="2020-09" db="EMBL/GenBank/DDBJ databases">
        <authorList>
            <person name="Sun Q."/>
            <person name="Zhou Y."/>
        </authorList>
    </citation>
    <scope>NUCLEOTIDE SEQUENCE</scope>
    <source>
        <strain evidence="1">CGMCC 1.12506</strain>
    </source>
</reference>
<sequence length="159" mass="19238">MVKSYDKNKLVKIVEFKRSTNFIFTEEYCEMNFRKDSSNIFKNYFTPELKDVEYINNNLAKQYLEIFTKGIKAEKFYEPFINDVKKEAKQSVNFDKQFFGYVNNNDEKIILIQQFNFEYDPYNFKTKLDQDFINCFLGWCSVSVRRIKFNVEKSTFSIH</sequence>
<name>A0A917D9Y4_9FLAO</name>
<dbReference type="EMBL" id="BMFG01000001">
    <property type="protein sequence ID" value="GGD15592.1"/>
    <property type="molecule type" value="Genomic_DNA"/>
</dbReference>
<gene>
    <name evidence="1" type="ORF">GCM10011343_03150</name>
</gene>
<evidence type="ECO:0000313" key="2">
    <source>
        <dbReference type="Proteomes" id="UP000625735"/>
    </source>
</evidence>
<keyword evidence="2" id="KW-1185">Reference proteome</keyword>
<reference evidence="1" key="1">
    <citation type="journal article" date="2014" name="Int. J. Syst. Evol. Microbiol.">
        <title>Complete genome sequence of Corynebacterium casei LMG S-19264T (=DSM 44701T), isolated from a smear-ripened cheese.</title>
        <authorList>
            <consortium name="US DOE Joint Genome Institute (JGI-PGF)"/>
            <person name="Walter F."/>
            <person name="Albersmeier A."/>
            <person name="Kalinowski J."/>
            <person name="Ruckert C."/>
        </authorList>
    </citation>
    <scope>NUCLEOTIDE SEQUENCE</scope>
    <source>
        <strain evidence="1">CGMCC 1.12506</strain>
    </source>
</reference>
<dbReference type="AlphaFoldDB" id="A0A917D9Y4"/>
<protein>
    <submittedName>
        <fullName evidence="1">Uncharacterized protein</fullName>
    </submittedName>
</protein>
<dbReference type="Proteomes" id="UP000625735">
    <property type="component" value="Unassembled WGS sequence"/>
</dbReference>
<proteinExistence type="predicted"/>